<dbReference type="AlphaFoldDB" id="T1BUK2"/>
<accession>T1BUK2</accession>
<reference evidence="1" key="1">
    <citation type="submission" date="2013-08" db="EMBL/GenBank/DDBJ databases">
        <authorList>
            <person name="Mendez C."/>
            <person name="Richter M."/>
            <person name="Ferrer M."/>
            <person name="Sanchez J."/>
        </authorList>
    </citation>
    <scope>NUCLEOTIDE SEQUENCE</scope>
</reference>
<sequence>MEERLVPGHGEGDLIQGAYHRSAVGTLVERTTLFTVRSRMDDARAEAALSGFSPVLSRIQAQQRLSLPCDQGREMAQHQRLTEATGVKV</sequence>
<gene>
    <name evidence="1" type="ORF">B1B_01551</name>
</gene>
<reference evidence="1" key="2">
    <citation type="journal article" date="2014" name="ISME J.">
        <title>Microbial stratification in low pH oxic and suboxic macroscopic growths along an acid mine drainage.</title>
        <authorList>
            <person name="Mendez-Garcia C."/>
            <person name="Mesa V."/>
            <person name="Sprenger R.R."/>
            <person name="Richter M."/>
            <person name="Diez M.S."/>
            <person name="Solano J."/>
            <person name="Bargiela R."/>
            <person name="Golyshina O.V."/>
            <person name="Manteca A."/>
            <person name="Ramos J.L."/>
            <person name="Gallego J.R."/>
            <person name="Llorente I."/>
            <person name="Martins Dos Santos V.A."/>
            <person name="Jensen O.N."/>
            <person name="Pelaez A.I."/>
            <person name="Sanchez J."/>
            <person name="Ferrer M."/>
        </authorList>
    </citation>
    <scope>NUCLEOTIDE SEQUENCE</scope>
</reference>
<organism evidence="1">
    <name type="scientific">mine drainage metagenome</name>
    <dbReference type="NCBI Taxonomy" id="410659"/>
    <lineage>
        <taxon>unclassified sequences</taxon>
        <taxon>metagenomes</taxon>
        <taxon>ecological metagenomes</taxon>
    </lineage>
</organism>
<dbReference type="PANTHER" id="PTHR10948">
    <property type="entry name" value="TRANSPOSASE"/>
    <property type="match status" value="1"/>
</dbReference>
<dbReference type="GO" id="GO:0032196">
    <property type="term" value="P:transposition"/>
    <property type="evidence" value="ECO:0007669"/>
    <property type="project" value="TreeGrafter"/>
</dbReference>
<comment type="caution">
    <text evidence="1">The sequence shown here is derived from an EMBL/GenBank/DDBJ whole genome shotgun (WGS) entry which is preliminary data.</text>
</comment>
<name>T1BUK2_9ZZZZ</name>
<dbReference type="InterPro" id="IPR051917">
    <property type="entry name" value="Transposase-Integrase"/>
</dbReference>
<dbReference type="GO" id="GO:0005829">
    <property type="term" value="C:cytosol"/>
    <property type="evidence" value="ECO:0007669"/>
    <property type="project" value="TreeGrafter"/>
</dbReference>
<dbReference type="EMBL" id="AUZY01001009">
    <property type="protein sequence ID" value="EQD76636.1"/>
    <property type="molecule type" value="Genomic_DNA"/>
</dbReference>
<dbReference type="PANTHER" id="PTHR10948:SF23">
    <property type="entry name" value="TRANSPOSASE INSI FOR INSERTION SEQUENCE ELEMENT IS30A-RELATED"/>
    <property type="match status" value="1"/>
</dbReference>
<proteinExistence type="predicted"/>
<evidence type="ECO:0000313" key="1">
    <source>
        <dbReference type="EMBL" id="EQD76636.1"/>
    </source>
</evidence>
<dbReference type="GO" id="GO:0004803">
    <property type="term" value="F:transposase activity"/>
    <property type="evidence" value="ECO:0007669"/>
    <property type="project" value="TreeGrafter"/>
</dbReference>
<protein>
    <submittedName>
        <fullName evidence="1">Transposase</fullName>
    </submittedName>
</protein>